<evidence type="ECO:0000256" key="1">
    <source>
        <dbReference type="ARBA" id="ARBA00004141"/>
    </source>
</evidence>
<feature type="transmembrane region" description="Helical" evidence="14">
    <location>
        <begin position="254"/>
        <end position="278"/>
    </location>
</feature>
<dbReference type="GO" id="GO:0034765">
    <property type="term" value="P:regulation of monoatomic ion transmembrane transport"/>
    <property type="evidence" value="ECO:0007669"/>
    <property type="project" value="TreeGrafter"/>
</dbReference>
<dbReference type="PRINTS" id="PR01320">
    <property type="entry name" value="KIRCHANNEL"/>
</dbReference>
<dbReference type="FunFam" id="1.10.287.70:FF:000078">
    <property type="entry name" value="Putative Inward rectifier potassium channel"/>
    <property type="match status" value="1"/>
</dbReference>
<dbReference type="GO" id="GO:0034702">
    <property type="term" value="C:monoatomic ion channel complex"/>
    <property type="evidence" value="ECO:0007669"/>
    <property type="project" value="UniProtKB-KW"/>
</dbReference>
<dbReference type="SUPFAM" id="SSF81324">
    <property type="entry name" value="Voltage-gated potassium channels"/>
    <property type="match status" value="1"/>
</dbReference>
<evidence type="ECO:0000313" key="18">
    <source>
        <dbReference type="Proteomes" id="UP001321473"/>
    </source>
</evidence>
<dbReference type="PANTHER" id="PTHR11767">
    <property type="entry name" value="INWARD RECTIFIER POTASSIUM CHANNEL"/>
    <property type="match status" value="1"/>
</dbReference>
<feature type="compositionally biased region" description="Polar residues" evidence="13">
    <location>
        <begin position="82"/>
        <end position="95"/>
    </location>
</feature>
<comment type="catalytic activity">
    <reaction evidence="11">
        <text>K(+)(in) = K(+)(out)</text>
        <dbReference type="Rhea" id="RHEA:29463"/>
        <dbReference type="ChEBI" id="CHEBI:29103"/>
    </reaction>
</comment>
<keyword evidence="3 12" id="KW-0633">Potassium transport</keyword>
<comment type="caution">
    <text evidence="17">The sequence shown here is derived from an EMBL/GenBank/DDBJ whole genome shotgun (WGS) entry which is preliminary data.</text>
</comment>
<evidence type="ECO:0000256" key="13">
    <source>
        <dbReference type="SAM" id="MobiDB-lite"/>
    </source>
</evidence>
<name>A0AAQ4EPS0_AMBAM</name>
<dbReference type="AlphaFoldDB" id="A0AAQ4EPS0"/>
<dbReference type="Pfam" id="PF17655">
    <property type="entry name" value="IRK_C"/>
    <property type="match status" value="1"/>
</dbReference>
<evidence type="ECO:0000259" key="16">
    <source>
        <dbReference type="Pfam" id="PF17655"/>
    </source>
</evidence>
<organism evidence="17 18">
    <name type="scientific">Amblyomma americanum</name>
    <name type="common">Lone star tick</name>
    <dbReference type="NCBI Taxonomy" id="6943"/>
    <lineage>
        <taxon>Eukaryota</taxon>
        <taxon>Metazoa</taxon>
        <taxon>Ecdysozoa</taxon>
        <taxon>Arthropoda</taxon>
        <taxon>Chelicerata</taxon>
        <taxon>Arachnida</taxon>
        <taxon>Acari</taxon>
        <taxon>Parasitiformes</taxon>
        <taxon>Ixodida</taxon>
        <taxon>Ixodoidea</taxon>
        <taxon>Ixodidae</taxon>
        <taxon>Amblyomminae</taxon>
        <taxon>Amblyomma</taxon>
    </lineage>
</organism>
<evidence type="ECO:0000256" key="4">
    <source>
        <dbReference type="ARBA" id="ARBA00022692"/>
    </source>
</evidence>
<dbReference type="FunFam" id="2.60.40.1400:FF:000001">
    <property type="entry name" value="G protein-activated inward rectifier potassium channel 2"/>
    <property type="match status" value="1"/>
</dbReference>
<feature type="transmembrane region" description="Helical" evidence="14">
    <location>
        <begin position="181"/>
        <end position="202"/>
    </location>
</feature>
<evidence type="ECO:0000256" key="11">
    <source>
        <dbReference type="ARBA" id="ARBA00034430"/>
    </source>
</evidence>
<dbReference type="SUPFAM" id="SSF81296">
    <property type="entry name" value="E set domains"/>
    <property type="match status" value="1"/>
</dbReference>
<keyword evidence="6 12" id="KW-0630">Potassium</keyword>
<evidence type="ECO:0000256" key="12">
    <source>
        <dbReference type="RuleBase" id="RU003822"/>
    </source>
</evidence>
<evidence type="ECO:0000256" key="14">
    <source>
        <dbReference type="SAM" id="Phobius"/>
    </source>
</evidence>
<dbReference type="InterPro" id="IPR013518">
    <property type="entry name" value="K_chnl_inward-rec_Kir_cyto"/>
</dbReference>
<feature type="domain" description="Potassium channel inwardly rectifying transmembrane" evidence="15">
    <location>
        <begin position="145"/>
        <end position="283"/>
    </location>
</feature>
<evidence type="ECO:0000256" key="5">
    <source>
        <dbReference type="ARBA" id="ARBA00022882"/>
    </source>
</evidence>
<comment type="subcellular location">
    <subcellularLocation>
        <location evidence="1 12">Membrane</location>
        <topology evidence="1 12">Multi-pass membrane protein</topology>
    </subcellularLocation>
</comment>
<keyword evidence="18" id="KW-1185">Reference proteome</keyword>
<keyword evidence="10 12" id="KW-0407">Ion channel</keyword>
<evidence type="ECO:0000256" key="7">
    <source>
        <dbReference type="ARBA" id="ARBA00022989"/>
    </source>
</evidence>
<evidence type="ECO:0000256" key="8">
    <source>
        <dbReference type="ARBA" id="ARBA00023065"/>
    </source>
</evidence>
<accession>A0AAQ4EPS0</accession>
<dbReference type="InterPro" id="IPR040445">
    <property type="entry name" value="Kir_TM"/>
</dbReference>
<dbReference type="Gene3D" id="1.10.287.70">
    <property type="match status" value="1"/>
</dbReference>
<gene>
    <name evidence="17" type="ORF">V5799_029911</name>
</gene>
<reference evidence="17 18" key="1">
    <citation type="journal article" date="2023" name="Arcadia Sci">
        <title>De novo assembly of a long-read Amblyomma americanum tick genome.</title>
        <authorList>
            <person name="Chou S."/>
            <person name="Poskanzer K.E."/>
            <person name="Rollins M."/>
            <person name="Thuy-Boun P.S."/>
        </authorList>
    </citation>
    <scope>NUCLEOTIDE SEQUENCE [LARGE SCALE GENOMIC DNA]</scope>
    <source>
        <strain evidence="17">F_SG_1</strain>
        <tissue evidence="17">Salivary glands</tissue>
    </source>
</reference>
<dbReference type="InterPro" id="IPR041647">
    <property type="entry name" value="IRK_C"/>
</dbReference>
<keyword evidence="9 14" id="KW-0472">Membrane</keyword>
<dbReference type="EMBL" id="JARKHS020012595">
    <property type="protein sequence ID" value="KAK8776746.1"/>
    <property type="molecule type" value="Genomic_DNA"/>
</dbReference>
<evidence type="ECO:0000256" key="10">
    <source>
        <dbReference type="ARBA" id="ARBA00023303"/>
    </source>
</evidence>
<feature type="region of interest" description="Disordered" evidence="13">
    <location>
        <begin position="1"/>
        <end position="37"/>
    </location>
</feature>
<proteinExistence type="inferred from homology"/>
<dbReference type="PANTHER" id="PTHR11767:SF102">
    <property type="entry name" value="INWARDLY RECTIFYING POTASSIUM CHANNEL 1, ISOFORM F"/>
    <property type="match status" value="1"/>
</dbReference>
<dbReference type="InterPro" id="IPR014756">
    <property type="entry name" value="Ig_E-set"/>
</dbReference>
<feature type="region of interest" description="Disordered" evidence="13">
    <location>
        <begin position="63"/>
        <end position="95"/>
    </location>
</feature>
<evidence type="ECO:0000256" key="6">
    <source>
        <dbReference type="ARBA" id="ARBA00022958"/>
    </source>
</evidence>
<feature type="domain" description="Inward rectifier potassium channel C-terminal" evidence="16">
    <location>
        <begin position="290"/>
        <end position="461"/>
    </location>
</feature>
<dbReference type="GO" id="GO:0005886">
    <property type="term" value="C:plasma membrane"/>
    <property type="evidence" value="ECO:0007669"/>
    <property type="project" value="TreeGrafter"/>
</dbReference>
<evidence type="ECO:0000256" key="2">
    <source>
        <dbReference type="ARBA" id="ARBA00022448"/>
    </source>
</evidence>
<evidence type="ECO:0000313" key="17">
    <source>
        <dbReference type="EMBL" id="KAK8776746.1"/>
    </source>
</evidence>
<dbReference type="Pfam" id="PF01007">
    <property type="entry name" value="IRK"/>
    <property type="match status" value="1"/>
</dbReference>
<keyword evidence="4 12" id="KW-0812">Transmembrane</keyword>
<keyword evidence="5 12" id="KW-0851">Voltage-gated channel</keyword>
<evidence type="ECO:0000256" key="9">
    <source>
        <dbReference type="ARBA" id="ARBA00023136"/>
    </source>
</evidence>
<evidence type="ECO:0000259" key="15">
    <source>
        <dbReference type="Pfam" id="PF01007"/>
    </source>
</evidence>
<dbReference type="GO" id="GO:0005242">
    <property type="term" value="F:inward rectifier potassium channel activity"/>
    <property type="evidence" value="ECO:0007669"/>
    <property type="project" value="InterPro"/>
</dbReference>
<comment type="similarity">
    <text evidence="12">Belongs to the inward rectifier-type potassium channel (TC 1.A.2.1) family.</text>
</comment>
<keyword evidence="2 12" id="KW-0813">Transport</keyword>
<sequence>MQGKFLKRKASEGTRDDDEPGQDGRVQGSGWRGPCERRRRLPAAMKFVEMENGQAWQQLISRGHGVHASSGGGGIAGDSDYETPSNQGESSTSSRRILTKHLSLNGFPRCADSAANGGNGAEDSPVVRYQKAKIIPSRVRKRVIFKNGSVNLSKEHVYKRSQRYLQDIFTTLVDIQWRWNLMVFSMGFILSWLVFAIIWWLIMFAHGDFDPHEGEWTPCIVEVTSFTSAFLFSLETQHTIGYGSRAITPECPEAVFILCMQSITGVMIQCFMAGIVFAKLSRPKKRSQTLLFSRNAVVCLRDGKLCLLFRVGDMRKSHIIGTSISAQIIRRKVTAEGEVIPYYHTQLDVRFDAGTDSILFIWPATIVHEINETSPFYNMSAEDVLREKFEIVVILEGTIESTGQSIQARSSYLPSELLWGHRFEQLVRFQKDSSEYLVDYSKFNNTYEVETPLCSARDFYEYQRMLRSAPRMVALGTPLQPMTIDDPTQGALISCSRLHAGALEVKTDNERCRKKKKRASQPCACNIVSHVRSTSSGLHL</sequence>
<evidence type="ECO:0000256" key="3">
    <source>
        <dbReference type="ARBA" id="ARBA00022538"/>
    </source>
</evidence>
<keyword evidence="8 12" id="KW-0406">Ion transport</keyword>
<dbReference type="InterPro" id="IPR016449">
    <property type="entry name" value="K_chnl_inward-rec_Kir"/>
</dbReference>
<keyword evidence="7 14" id="KW-1133">Transmembrane helix</keyword>
<dbReference type="Gene3D" id="2.60.40.1400">
    <property type="entry name" value="G protein-activated inward rectifier potassium channel 1"/>
    <property type="match status" value="1"/>
</dbReference>
<dbReference type="Proteomes" id="UP001321473">
    <property type="component" value="Unassembled WGS sequence"/>
</dbReference>
<dbReference type="GO" id="GO:1990573">
    <property type="term" value="P:potassium ion import across plasma membrane"/>
    <property type="evidence" value="ECO:0007669"/>
    <property type="project" value="TreeGrafter"/>
</dbReference>
<protein>
    <submittedName>
        <fullName evidence="17">Uncharacterized protein</fullName>
    </submittedName>
</protein>